<keyword evidence="5 13" id="KW-0479">Metal-binding</keyword>
<keyword evidence="6 13" id="KW-0547">Nucleotide-binding</keyword>
<feature type="transmembrane region" description="Helical" evidence="13">
    <location>
        <begin position="470"/>
        <end position="487"/>
    </location>
</feature>
<comment type="subcellular location">
    <subcellularLocation>
        <location evidence="1 13">Membrane</location>
        <topology evidence="1 13">Multi-pass membrane protein</topology>
    </subcellularLocation>
</comment>
<dbReference type="InterPro" id="IPR008250">
    <property type="entry name" value="ATPase_P-typ_transduc_dom_A_sf"/>
</dbReference>
<keyword evidence="3" id="KW-0597">Phosphoprotein</keyword>
<dbReference type="Pfam" id="PF00690">
    <property type="entry name" value="Cation_ATPase_N"/>
    <property type="match status" value="1"/>
</dbReference>
<dbReference type="InterPro" id="IPR047819">
    <property type="entry name" value="P5A-ATPase_N"/>
</dbReference>
<evidence type="ECO:0000256" key="10">
    <source>
        <dbReference type="ARBA" id="ARBA00022989"/>
    </source>
</evidence>
<reference evidence="17 18" key="1">
    <citation type="submission" date="2023-09" db="EMBL/GenBank/DDBJ databases">
        <title>Genomes of two closely related lineages of the louse Polyplax serrata with different host specificities.</title>
        <authorList>
            <person name="Martinu J."/>
            <person name="Tarabai H."/>
            <person name="Stefka J."/>
            <person name="Hypsa V."/>
        </authorList>
    </citation>
    <scope>NUCLEOTIDE SEQUENCE [LARGE SCALE GENOMIC DNA]</scope>
    <source>
        <strain evidence="17">98ZLc_SE</strain>
    </source>
</reference>
<dbReference type="InterPro" id="IPR001757">
    <property type="entry name" value="P_typ_ATPase"/>
</dbReference>
<organism evidence="17 18">
    <name type="scientific">Polyplax serrata</name>
    <name type="common">Common mouse louse</name>
    <dbReference type="NCBI Taxonomy" id="468196"/>
    <lineage>
        <taxon>Eukaryota</taxon>
        <taxon>Metazoa</taxon>
        <taxon>Ecdysozoa</taxon>
        <taxon>Arthropoda</taxon>
        <taxon>Hexapoda</taxon>
        <taxon>Insecta</taxon>
        <taxon>Pterygota</taxon>
        <taxon>Neoptera</taxon>
        <taxon>Paraneoptera</taxon>
        <taxon>Psocodea</taxon>
        <taxon>Troctomorpha</taxon>
        <taxon>Phthiraptera</taxon>
        <taxon>Anoplura</taxon>
        <taxon>Polyplacidae</taxon>
        <taxon>Polyplax</taxon>
    </lineage>
</organism>
<comment type="catalytic activity">
    <reaction evidence="12 13">
        <text>ATP + H2O = ADP + phosphate + H(+)</text>
        <dbReference type="Rhea" id="RHEA:13065"/>
        <dbReference type="ChEBI" id="CHEBI:15377"/>
        <dbReference type="ChEBI" id="CHEBI:15378"/>
        <dbReference type="ChEBI" id="CHEBI:30616"/>
        <dbReference type="ChEBI" id="CHEBI:43474"/>
        <dbReference type="ChEBI" id="CHEBI:456216"/>
    </reaction>
</comment>
<dbReference type="PANTHER" id="PTHR45630:SF8">
    <property type="entry name" value="CATION-TRANSPORTING ATPASE"/>
    <property type="match status" value="1"/>
</dbReference>
<dbReference type="Gene3D" id="1.20.1110.10">
    <property type="entry name" value="Calcium-transporting ATPase, transmembrane domain"/>
    <property type="match status" value="1"/>
</dbReference>
<feature type="transmembrane region" description="Helical" evidence="13">
    <location>
        <begin position="1031"/>
        <end position="1050"/>
    </location>
</feature>
<dbReference type="Pfam" id="PF12409">
    <property type="entry name" value="P5-ATPase"/>
    <property type="match status" value="1"/>
</dbReference>
<feature type="domain" description="P5B-type ATPase N-terminal" evidence="16">
    <location>
        <begin position="59"/>
        <end position="193"/>
    </location>
</feature>
<dbReference type="InterPro" id="IPR044492">
    <property type="entry name" value="P_typ_ATPase_HD_dom"/>
</dbReference>
<gene>
    <name evidence="17" type="ORF">RUM44_000287</name>
</gene>
<dbReference type="PROSITE" id="PS00154">
    <property type="entry name" value="ATPASE_E1_E2"/>
    <property type="match status" value="1"/>
</dbReference>
<keyword evidence="11 13" id="KW-0472">Membrane</keyword>
<dbReference type="EMBL" id="JAWJWF010000003">
    <property type="protein sequence ID" value="KAK6635038.1"/>
    <property type="molecule type" value="Genomic_DNA"/>
</dbReference>
<keyword evidence="8 13" id="KW-0460">Magnesium</keyword>
<dbReference type="InterPro" id="IPR036412">
    <property type="entry name" value="HAD-like_sf"/>
</dbReference>
<dbReference type="InterPro" id="IPR018303">
    <property type="entry name" value="ATPase_P-typ_P_site"/>
</dbReference>
<evidence type="ECO:0000256" key="2">
    <source>
        <dbReference type="ARBA" id="ARBA00006000"/>
    </source>
</evidence>
<keyword evidence="18" id="KW-1185">Reference proteome</keyword>
<feature type="transmembrane region" description="Helical" evidence="13">
    <location>
        <begin position="1071"/>
        <end position="1093"/>
    </location>
</feature>
<dbReference type="InterPro" id="IPR023214">
    <property type="entry name" value="HAD_sf"/>
</dbReference>
<feature type="transmembrane region" description="Helical" evidence="13">
    <location>
        <begin position="1160"/>
        <end position="1180"/>
    </location>
</feature>
<feature type="transmembrane region" description="Helical" evidence="13">
    <location>
        <begin position="272"/>
        <end position="292"/>
    </location>
</feature>
<keyword evidence="10 13" id="KW-1133">Transmembrane helix</keyword>
<dbReference type="PROSITE" id="PS01229">
    <property type="entry name" value="COF_2"/>
    <property type="match status" value="1"/>
</dbReference>
<dbReference type="PANTHER" id="PTHR45630">
    <property type="entry name" value="CATION-TRANSPORTING ATPASE-RELATED"/>
    <property type="match status" value="1"/>
</dbReference>
<evidence type="ECO:0000259" key="16">
    <source>
        <dbReference type="Pfam" id="PF12409"/>
    </source>
</evidence>
<dbReference type="SFLD" id="SFLDG00002">
    <property type="entry name" value="C1.7:_P-type_atpase_like"/>
    <property type="match status" value="1"/>
</dbReference>
<dbReference type="SFLD" id="SFLDF00027">
    <property type="entry name" value="p-type_atpase"/>
    <property type="match status" value="1"/>
</dbReference>
<evidence type="ECO:0000313" key="17">
    <source>
        <dbReference type="EMBL" id="KAK6635038.1"/>
    </source>
</evidence>
<evidence type="ECO:0000256" key="5">
    <source>
        <dbReference type="ARBA" id="ARBA00022723"/>
    </source>
</evidence>
<evidence type="ECO:0000256" key="13">
    <source>
        <dbReference type="RuleBase" id="RU362082"/>
    </source>
</evidence>
<evidence type="ECO:0000256" key="6">
    <source>
        <dbReference type="ARBA" id="ARBA00022741"/>
    </source>
</evidence>
<keyword evidence="9 13" id="KW-1278">Translocase</keyword>
<dbReference type="InterPro" id="IPR023299">
    <property type="entry name" value="ATPase_P-typ_cyto_dom_N"/>
</dbReference>
<dbReference type="InterPro" id="IPR004014">
    <property type="entry name" value="ATPase_P-typ_cation-transptr_N"/>
</dbReference>
<evidence type="ECO:0000256" key="7">
    <source>
        <dbReference type="ARBA" id="ARBA00022840"/>
    </source>
</evidence>
<keyword evidence="4 13" id="KW-0812">Transmembrane</keyword>
<proteinExistence type="inferred from homology"/>
<evidence type="ECO:0000256" key="12">
    <source>
        <dbReference type="ARBA" id="ARBA00049360"/>
    </source>
</evidence>
<dbReference type="NCBIfam" id="TIGR01657">
    <property type="entry name" value="P-ATPase-V"/>
    <property type="match status" value="1"/>
</dbReference>
<evidence type="ECO:0000259" key="15">
    <source>
        <dbReference type="Pfam" id="PF00690"/>
    </source>
</evidence>
<evidence type="ECO:0000256" key="8">
    <source>
        <dbReference type="ARBA" id="ARBA00022842"/>
    </source>
</evidence>
<name>A0ABR1B511_POLSC</name>
<keyword evidence="7 13" id="KW-0067">ATP-binding</keyword>
<dbReference type="InterPro" id="IPR023298">
    <property type="entry name" value="ATPase_P-typ_TM_dom_sf"/>
</dbReference>
<dbReference type="SUPFAM" id="SSF81653">
    <property type="entry name" value="Calcium ATPase, transduction domain A"/>
    <property type="match status" value="1"/>
</dbReference>
<feature type="transmembrane region" description="Helical" evidence="13">
    <location>
        <begin position="1004"/>
        <end position="1025"/>
    </location>
</feature>
<feature type="transmembrane region" description="Helical" evidence="13">
    <location>
        <begin position="1200"/>
        <end position="1227"/>
    </location>
</feature>
<evidence type="ECO:0000256" key="4">
    <source>
        <dbReference type="ARBA" id="ARBA00022692"/>
    </source>
</evidence>
<dbReference type="PRINTS" id="PR00119">
    <property type="entry name" value="CATATPASE"/>
</dbReference>
<dbReference type="SUPFAM" id="SSF81665">
    <property type="entry name" value="Calcium ATPase, transmembrane domain M"/>
    <property type="match status" value="1"/>
</dbReference>
<dbReference type="InterPro" id="IPR006544">
    <property type="entry name" value="P-type_TPase_V"/>
</dbReference>
<feature type="transmembrane region" description="Helical" evidence="13">
    <location>
        <begin position="244"/>
        <end position="266"/>
    </location>
</feature>
<evidence type="ECO:0000256" key="11">
    <source>
        <dbReference type="ARBA" id="ARBA00023136"/>
    </source>
</evidence>
<feature type="domain" description="Cation-transporting P-type ATPase N-terminal" evidence="15">
    <location>
        <begin position="216"/>
        <end position="266"/>
    </location>
</feature>
<evidence type="ECO:0000313" key="18">
    <source>
        <dbReference type="Proteomes" id="UP001359485"/>
    </source>
</evidence>
<dbReference type="Pfam" id="PF13246">
    <property type="entry name" value="Cation_ATPase"/>
    <property type="match status" value="1"/>
</dbReference>
<dbReference type="SUPFAM" id="SSF56784">
    <property type="entry name" value="HAD-like"/>
    <property type="match status" value="1"/>
</dbReference>
<dbReference type="Gene3D" id="2.70.150.10">
    <property type="entry name" value="Calcium-transporting ATPase, cytoplasmic transduction domain A"/>
    <property type="match status" value="1"/>
</dbReference>
<comment type="caution">
    <text evidence="17">The sequence shown here is derived from an EMBL/GenBank/DDBJ whole genome shotgun (WGS) entry which is preliminary data.</text>
</comment>
<evidence type="ECO:0000256" key="9">
    <source>
        <dbReference type="ARBA" id="ARBA00022967"/>
    </source>
</evidence>
<dbReference type="SFLD" id="SFLDS00003">
    <property type="entry name" value="Haloacid_Dehalogenase"/>
    <property type="match status" value="1"/>
</dbReference>
<evidence type="ECO:0000256" key="3">
    <source>
        <dbReference type="ARBA" id="ARBA00022553"/>
    </source>
</evidence>
<evidence type="ECO:0000259" key="14">
    <source>
        <dbReference type="Pfam" id="PF00122"/>
    </source>
</evidence>
<feature type="domain" description="P-type ATPase A" evidence="14">
    <location>
        <begin position="311"/>
        <end position="423"/>
    </location>
</feature>
<dbReference type="Gene3D" id="3.40.1110.10">
    <property type="entry name" value="Calcium-transporting ATPase, cytoplasmic domain N"/>
    <property type="match status" value="1"/>
</dbReference>
<accession>A0ABR1B511</accession>
<feature type="transmembrane region" description="Helical" evidence="13">
    <location>
        <begin position="71"/>
        <end position="92"/>
    </location>
</feature>
<evidence type="ECO:0000256" key="1">
    <source>
        <dbReference type="ARBA" id="ARBA00004141"/>
    </source>
</evidence>
<dbReference type="Pfam" id="PF00122">
    <property type="entry name" value="E1-E2_ATPase"/>
    <property type="match status" value="1"/>
</dbReference>
<comment type="similarity">
    <text evidence="2 13">Belongs to the cation transport ATPase (P-type) (TC 3.A.3) family. Type V subfamily.</text>
</comment>
<dbReference type="EC" id="7.2.2.-" evidence="13"/>
<dbReference type="Proteomes" id="UP001359485">
    <property type="component" value="Unassembled WGS sequence"/>
</dbReference>
<dbReference type="Gene3D" id="3.40.50.1000">
    <property type="entry name" value="HAD superfamily/HAD-like"/>
    <property type="match status" value="2"/>
</dbReference>
<protein>
    <recommendedName>
        <fullName evidence="13">Cation-transporting ATPase</fullName>
        <ecNumber evidence="13">7.2.2.-</ecNumber>
    </recommendedName>
</protein>
<sequence>MPGTPSHKILYTRTKPTYCRVSNEAKRNDEDYDEDEVNKIYGTGKKHEQEEKEQLKLGDEDMEVYGYRKNYFLYFLTWLFIILTCGILRLVFHWCPHWMLLSTHVRCGLNRATAVLIVEKYHKHKNYYVKSIKVLTKNTIVEHREKTLENEVVSEIVCCGENRSLPIHVGNGIFQDRDTVRLFHCKKLSYYWDESRKTFRKLDGLDRDVTTASLHQLTGLTTQEQFLRRIVYGRNEIVIPAKGIFTLLWFEVLNPFYIFQVCSFILWFVDDYLYYAMAILIMSGLGIIASIIQTRKNQSKLRSTVHSVDVVNVVRGSSNNICTITTEQLVPGDVIVIPSHGCTMHCDAVLLGGNCIVNEAMLTGESVPVTKTPLPNHDTVAYDAKEHAKHTLFCGTKVIQTRYYGDENVYAVVIRTGFCTSKGTAEVSSGDKIPMHSHPDIFRSISGSLVRSIMYPPPVDFKFEHDSYKFVMLLAVTAIIGFIYTSISKYLRGLSASEIIVEALDLITIAVPPALPAAMTVGRMYAQSRLQKKGIYCISPRSINVSGSIDCVCFDKTGTLTEDGLDMWGVVPVIDKECKPPVTNVRALGRGHILYGMVTCHSLTIIDGKLSGDPLDLKMFESTDWILEEPDVSDNTKFEIVHPTVVRPKLQPGNISPEAGEDVFSTCMEIGIIRQFPFSSSLQRMSVITKTLGEKDFVVYCKGSPEMILSLSKPQTVPKNFNSILREYTEEGYRVLAIGYRPLVKISYAKVQRIQREDVEQGLTLLGLVVLENKLKPQTTGVIKELKDANIRTIIVTGDNMMTALSVARDCGIVPMGQRVILVHSSQTKNSNHPVLYYTNSNCALPSSISCLGNTQQNNKDTCVVSISSLTSASDITDLGYSIDAEPGLTDYSFAISGSTWSAIQKFYPDLIPKMLTRGTVFARMSPDQKQLLVEGLQGLGYYVAMCGDGANDCGALKAANTGISLSDAESSVASPFTSKHPNISCIPMVIREGRAALVTSFGIFKYVASYSLIQFVSVLILYSIDTDLTDIQFLYIDLFIITIFVFFFGKTESYEGALSKKTPLASLISFSPVLSLFLHLALVIVVQVAAFYHVQEQSWFVSYEDLHRVTSDNHTSNLPFVSELACYENYAVFSVSSLQYIILAVVFSKGKPYRKSLFANYGLLLSVLLVTAFTIYLILDPSFWLRKSFELVVPPDFGFRGVVLMYGAVNFAVACFIEYFIVDYIAFKKLRYRFHRVDKSKKKYLAVEKKMKYDVKWPVISKENIPEMEPETLQETAKPTVETPAEQQRIKETNFQRPNFEFGNLPSITDFRGSKVNKQNDGRMRRYSENSNNNVENEFLKMSVPNLSINGLVRPRDDLS</sequence>
<dbReference type="InterPro" id="IPR059000">
    <property type="entry name" value="ATPase_P-type_domA"/>
</dbReference>
<dbReference type="NCBIfam" id="TIGR01494">
    <property type="entry name" value="ATPase_P-type"/>
    <property type="match status" value="2"/>
</dbReference>